<dbReference type="Proteomes" id="UP001589627">
    <property type="component" value="Unassembled WGS sequence"/>
</dbReference>
<accession>A0ABV5YZU3</accession>
<organism evidence="1 2">
    <name type="scientific">Actinoallomurus acaciae</name>
    <dbReference type="NCBI Taxonomy" id="502577"/>
    <lineage>
        <taxon>Bacteria</taxon>
        <taxon>Bacillati</taxon>
        <taxon>Actinomycetota</taxon>
        <taxon>Actinomycetes</taxon>
        <taxon>Streptosporangiales</taxon>
        <taxon>Thermomonosporaceae</taxon>
        <taxon>Actinoallomurus</taxon>
    </lineage>
</organism>
<evidence type="ECO:0000313" key="1">
    <source>
        <dbReference type="EMBL" id="MFB9840596.1"/>
    </source>
</evidence>
<evidence type="ECO:0000313" key="2">
    <source>
        <dbReference type="Proteomes" id="UP001589627"/>
    </source>
</evidence>
<reference evidence="1 2" key="1">
    <citation type="submission" date="2024-09" db="EMBL/GenBank/DDBJ databases">
        <authorList>
            <person name="Sun Q."/>
            <person name="Mori K."/>
        </authorList>
    </citation>
    <scope>NUCLEOTIDE SEQUENCE [LARGE SCALE GENOMIC DNA]</scope>
    <source>
        <strain evidence="1 2">TBRC 0563</strain>
    </source>
</reference>
<gene>
    <name evidence="1" type="ORF">ACFFNX_51490</name>
</gene>
<sequence>PGSAAVTAAYAPAVPAPRDSLPAAPESADEVFARAVRHQDEHVIKLADTCLDVHQRTGHSDALAAVVRATELISEP</sequence>
<comment type="caution">
    <text evidence="1">The sequence shown here is derived from an EMBL/GenBank/DDBJ whole genome shotgun (WGS) entry which is preliminary data.</text>
</comment>
<keyword evidence="2" id="KW-1185">Reference proteome</keyword>
<protein>
    <submittedName>
        <fullName evidence="1">Uncharacterized protein</fullName>
    </submittedName>
</protein>
<dbReference type="EMBL" id="JBHLZP010001185">
    <property type="protein sequence ID" value="MFB9840596.1"/>
    <property type="molecule type" value="Genomic_DNA"/>
</dbReference>
<dbReference type="RefSeq" id="WP_378213829.1">
    <property type="nucleotide sequence ID" value="NZ_JBHLZP010001185.1"/>
</dbReference>
<proteinExistence type="predicted"/>
<name>A0ABV5YZU3_9ACTN</name>
<feature type="non-terminal residue" evidence="1">
    <location>
        <position position="1"/>
    </location>
</feature>